<organism evidence="1 2">
    <name type="scientific">Aspergillus carbonarius (strain ITEM 5010)</name>
    <dbReference type="NCBI Taxonomy" id="602072"/>
    <lineage>
        <taxon>Eukaryota</taxon>
        <taxon>Fungi</taxon>
        <taxon>Dikarya</taxon>
        <taxon>Ascomycota</taxon>
        <taxon>Pezizomycotina</taxon>
        <taxon>Eurotiomycetes</taxon>
        <taxon>Eurotiomycetidae</taxon>
        <taxon>Eurotiales</taxon>
        <taxon>Aspergillaceae</taxon>
        <taxon>Aspergillus</taxon>
        <taxon>Aspergillus subgen. Circumdati</taxon>
    </lineage>
</organism>
<sequence>MHYPRPHYPQNTGDCQSTPIFKPTKCMEFILQLQFIDGDKRVQRISFSRSCFTHLFIKADNDQDQWTKLTPGIHKQTPRNLRSMHRLLYNDASPVRHTVLMG</sequence>
<accession>A0A1R3R8W3</accession>
<dbReference type="AlphaFoldDB" id="A0A1R3R8W3"/>
<protein>
    <submittedName>
        <fullName evidence="1">Uncharacterized protein</fullName>
    </submittedName>
</protein>
<dbReference type="Proteomes" id="UP000188318">
    <property type="component" value="Unassembled WGS sequence"/>
</dbReference>
<proteinExistence type="predicted"/>
<reference evidence="2" key="1">
    <citation type="journal article" date="2017" name="Genome Biol.">
        <title>Comparative genomics reveals high biological diversity and specific adaptations in the industrially and medically important fungal genus Aspergillus.</title>
        <authorList>
            <person name="de Vries R.P."/>
            <person name="Riley R."/>
            <person name="Wiebenga A."/>
            <person name="Aguilar-Osorio G."/>
            <person name="Amillis S."/>
            <person name="Uchima C.A."/>
            <person name="Anderluh G."/>
            <person name="Asadollahi M."/>
            <person name="Askin M."/>
            <person name="Barry K."/>
            <person name="Battaglia E."/>
            <person name="Bayram O."/>
            <person name="Benocci T."/>
            <person name="Braus-Stromeyer S.A."/>
            <person name="Caldana C."/>
            <person name="Canovas D."/>
            <person name="Cerqueira G.C."/>
            <person name="Chen F."/>
            <person name="Chen W."/>
            <person name="Choi C."/>
            <person name="Clum A."/>
            <person name="Dos Santos R.A."/>
            <person name="Damasio A.R."/>
            <person name="Diallinas G."/>
            <person name="Emri T."/>
            <person name="Fekete E."/>
            <person name="Flipphi M."/>
            <person name="Freyberg S."/>
            <person name="Gallo A."/>
            <person name="Gournas C."/>
            <person name="Habgood R."/>
            <person name="Hainaut M."/>
            <person name="Harispe M.L."/>
            <person name="Henrissat B."/>
            <person name="Hilden K.S."/>
            <person name="Hope R."/>
            <person name="Hossain A."/>
            <person name="Karabika E."/>
            <person name="Karaffa L."/>
            <person name="Karanyi Z."/>
            <person name="Krasevec N."/>
            <person name="Kuo A."/>
            <person name="Kusch H."/>
            <person name="LaButti K."/>
            <person name="Lagendijk E.L."/>
            <person name="Lapidus A."/>
            <person name="Levasseur A."/>
            <person name="Lindquist E."/>
            <person name="Lipzen A."/>
            <person name="Logrieco A.F."/>
            <person name="MacCabe A."/>
            <person name="Maekelae M.R."/>
            <person name="Malavazi I."/>
            <person name="Melin P."/>
            <person name="Meyer V."/>
            <person name="Mielnichuk N."/>
            <person name="Miskei M."/>
            <person name="Molnar A.P."/>
            <person name="Mule G."/>
            <person name="Ngan C.Y."/>
            <person name="Orejas M."/>
            <person name="Orosz E."/>
            <person name="Ouedraogo J.P."/>
            <person name="Overkamp K.M."/>
            <person name="Park H.-S."/>
            <person name="Perrone G."/>
            <person name="Piumi F."/>
            <person name="Punt P.J."/>
            <person name="Ram A.F."/>
            <person name="Ramon A."/>
            <person name="Rauscher S."/>
            <person name="Record E."/>
            <person name="Riano-Pachon D.M."/>
            <person name="Robert V."/>
            <person name="Roehrig J."/>
            <person name="Ruller R."/>
            <person name="Salamov A."/>
            <person name="Salih N.S."/>
            <person name="Samson R.A."/>
            <person name="Sandor E."/>
            <person name="Sanguinetti M."/>
            <person name="Schuetze T."/>
            <person name="Sepcic K."/>
            <person name="Shelest E."/>
            <person name="Sherlock G."/>
            <person name="Sophianopoulou V."/>
            <person name="Squina F.M."/>
            <person name="Sun H."/>
            <person name="Susca A."/>
            <person name="Todd R.B."/>
            <person name="Tsang A."/>
            <person name="Unkles S.E."/>
            <person name="van de Wiele N."/>
            <person name="van Rossen-Uffink D."/>
            <person name="Oliveira J.V."/>
            <person name="Vesth T.C."/>
            <person name="Visser J."/>
            <person name="Yu J.-H."/>
            <person name="Zhou M."/>
            <person name="Andersen M.R."/>
            <person name="Archer D.B."/>
            <person name="Baker S.E."/>
            <person name="Benoit I."/>
            <person name="Brakhage A.A."/>
            <person name="Braus G.H."/>
            <person name="Fischer R."/>
            <person name="Frisvad J.C."/>
            <person name="Goldman G.H."/>
            <person name="Houbraken J."/>
            <person name="Oakley B."/>
            <person name="Pocsi I."/>
            <person name="Scazzocchio C."/>
            <person name="Seiboth B."/>
            <person name="vanKuyk P.A."/>
            <person name="Wortman J."/>
            <person name="Dyer P.S."/>
            <person name="Grigoriev I.V."/>
        </authorList>
    </citation>
    <scope>NUCLEOTIDE SEQUENCE [LARGE SCALE GENOMIC DNA]</scope>
    <source>
        <strain evidence="2">ITEM 5010</strain>
    </source>
</reference>
<dbReference type="VEuPathDB" id="FungiDB:ASPCADRAFT_409633"/>
<gene>
    <name evidence="1" type="ORF">ASPCADRAFT_409633</name>
</gene>
<dbReference type="EMBL" id="KV907513">
    <property type="protein sequence ID" value="OOF90919.1"/>
    <property type="molecule type" value="Genomic_DNA"/>
</dbReference>
<name>A0A1R3R8W3_ASPC5</name>
<evidence type="ECO:0000313" key="1">
    <source>
        <dbReference type="EMBL" id="OOF90919.1"/>
    </source>
</evidence>
<keyword evidence="2" id="KW-1185">Reference proteome</keyword>
<evidence type="ECO:0000313" key="2">
    <source>
        <dbReference type="Proteomes" id="UP000188318"/>
    </source>
</evidence>